<dbReference type="Gene3D" id="3.40.50.80">
    <property type="entry name" value="Nucleotide-binding domain of ferredoxin-NADP reductase (FNR) module"/>
    <property type="match status" value="1"/>
</dbReference>
<dbReference type="NCBIfam" id="NF004470">
    <property type="entry name" value="PRK05802.1"/>
    <property type="match status" value="1"/>
</dbReference>
<dbReference type="PROSITE" id="PS00197">
    <property type="entry name" value="2FE2S_FER_1"/>
    <property type="match status" value="1"/>
</dbReference>
<comment type="caution">
    <text evidence="2">The sequence shown here is derived from an EMBL/GenBank/DDBJ whole genome shotgun (WGS) entry which is preliminary data.</text>
</comment>
<dbReference type="GO" id="GO:0016491">
    <property type="term" value="F:oxidoreductase activity"/>
    <property type="evidence" value="ECO:0007669"/>
    <property type="project" value="InterPro"/>
</dbReference>
<dbReference type="AlphaFoldDB" id="L1QGC0"/>
<dbReference type="InterPro" id="IPR017927">
    <property type="entry name" value="FAD-bd_FR_type"/>
</dbReference>
<evidence type="ECO:0000313" key="3">
    <source>
        <dbReference type="Proteomes" id="UP000010420"/>
    </source>
</evidence>
<dbReference type="InterPro" id="IPR017938">
    <property type="entry name" value="Riboflavin_synthase-like_b-brl"/>
</dbReference>
<name>L1QGC0_9CLOT</name>
<gene>
    <name evidence="2" type="ORF">HMPREF0216_01657</name>
</gene>
<dbReference type="Proteomes" id="UP000010420">
    <property type="component" value="Unassembled WGS sequence"/>
</dbReference>
<dbReference type="HOGENOM" id="CLU_926533_0_0_9"/>
<dbReference type="SUPFAM" id="SSF52343">
    <property type="entry name" value="Ferredoxin reductase-like, C-terminal NADP-linked domain"/>
    <property type="match status" value="1"/>
</dbReference>
<dbReference type="PATRIC" id="fig|545697.3.peg.1632"/>
<accession>L1QGC0</accession>
<dbReference type="InterPro" id="IPR039261">
    <property type="entry name" value="FNR_nucleotide-bd"/>
</dbReference>
<evidence type="ECO:0000259" key="1">
    <source>
        <dbReference type="PROSITE" id="PS51384"/>
    </source>
</evidence>
<dbReference type="PANTHER" id="PTHR43513:SF3">
    <property type="entry name" value="DIHYDROOROTATE DEHYDROGENASE B (NAD(+)), ELECTRON TRANSFER SUBUNIT-RELATED"/>
    <property type="match status" value="1"/>
</dbReference>
<organism evidence="2 3">
    <name type="scientific">Clostridium celatum DSM 1785</name>
    <dbReference type="NCBI Taxonomy" id="545697"/>
    <lineage>
        <taxon>Bacteria</taxon>
        <taxon>Bacillati</taxon>
        <taxon>Bacillota</taxon>
        <taxon>Clostridia</taxon>
        <taxon>Eubacteriales</taxon>
        <taxon>Clostridiaceae</taxon>
        <taxon>Clostridium</taxon>
    </lineage>
</organism>
<protein>
    <submittedName>
        <fullName evidence="2">Oxidoreductase NAD-binding domain protein</fullName>
    </submittedName>
</protein>
<dbReference type="eggNOG" id="COG0543">
    <property type="taxonomic scope" value="Bacteria"/>
</dbReference>
<dbReference type="InterPro" id="IPR050353">
    <property type="entry name" value="PyrK_electron_transfer"/>
</dbReference>
<dbReference type="STRING" id="545697.HMPREF0216_01657"/>
<keyword evidence="3" id="KW-1185">Reference proteome</keyword>
<dbReference type="PANTHER" id="PTHR43513">
    <property type="entry name" value="DIHYDROOROTATE DEHYDROGENASE B (NAD(+)), ELECTRON TRANSFER SUBUNIT"/>
    <property type="match status" value="1"/>
</dbReference>
<dbReference type="InterPro" id="IPR006058">
    <property type="entry name" value="2Fe2S_fd_BS"/>
</dbReference>
<dbReference type="Gene3D" id="2.40.30.10">
    <property type="entry name" value="Translation factors"/>
    <property type="match status" value="1"/>
</dbReference>
<dbReference type="PROSITE" id="PS51384">
    <property type="entry name" value="FAD_FR"/>
    <property type="match status" value="1"/>
</dbReference>
<feature type="domain" description="FAD-binding FR-type" evidence="1">
    <location>
        <begin position="72"/>
        <end position="173"/>
    </location>
</feature>
<reference evidence="2 3" key="1">
    <citation type="submission" date="2012-05" db="EMBL/GenBank/DDBJ databases">
        <authorList>
            <person name="Weinstock G."/>
            <person name="Sodergren E."/>
            <person name="Lobos E.A."/>
            <person name="Fulton L."/>
            <person name="Fulton R."/>
            <person name="Courtney L."/>
            <person name="Fronick C."/>
            <person name="O'Laughlin M."/>
            <person name="Godfrey J."/>
            <person name="Wilson R.M."/>
            <person name="Miner T."/>
            <person name="Farmer C."/>
            <person name="Delehaunty K."/>
            <person name="Cordes M."/>
            <person name="Minx P."/>
            <person name="Tomlinson C."/>
            <person name="Chen J."/>
            <person name="Wollam A."/>
            <person name="Pepin K.H."/>
            <person name="Bhonagiri V."/>
            <person name="Zhang X."/>
            <person name="Suruliraj S."/>
            <person name="Warren W."/>
            <person name="Mitreva M."/>
            <person name="Mardis E.R."/>
            <person name="Wilson R.K."/>
        </authorList>
    </citation>
    <scope>NUCLEOTIDE SEQUENCE [LARGE SCALE GENOMIC DNA]</scope>
    <source>
        <strain evidence="2 3">DSM 1785</strain>
    </source>
</reference>
<sequence length="340" mass="38338">MYSIFLEDKMLKETIDCIDAGTEYCPCHLAESGECILCSQLQGSHFCDCLNWKGVCIYQELHDNGGKAKEQRKTYNCKIVERKLFSDEVLLVKFEAPHKLVIDLAKPGSFIFVRSEEDNIYFDVPISILDADTDNDILSIMIEIRGVKTKKLLELEKGGEITIRGPYWNGIFGLKNIRKQKNNHVLVIARGIGMAPMIPVLKKLIDRDNVVTLIVDKAPFDDIYVSDYLEKLEIVPQEMNLIDKGKLSAEGKVAIKSLIKYNNISLIHIAGADILTYNVIEFLDSLERQDIDLSCCNNFKMCCGEGVCGACTARFAGHKVKRFCKVQASPRGIFEGRRLI</sequence>
<proteinExistence type="predicted"/>
<dbReference type="SUPFAM" id="SSF63380">
    <property type="entry name" value="Riboflavin synthase domain-like"/>
    <property type="match status" value="1"/>
</dbReference>
<dbReference type="CDD" id="cd06192">
    <property type="entry name" value="DHOD_e_trans_like"/>
    <property type="match status" value="1"/>
</dbReference>
<evidence type="ECO:0000313" key="2">
    <source>
        <dbReference type="EMBL" id="EKY27054.1"/>
    </source>
</evidence>
<dbReference type="EMBL" id="AMEZ01000048">
    <property type="protein sequence ID" value="EKY27054.1"/>
    <property type="molecule type" value="Genomic_DNA"/>
</dbReference>
<dbReference type="GO" id="GO:0051537">
    <property type="term" value="F:2 iron, 2 sulfur cluster binding"/>
    <property type="evidence" value="ECO:0007669"/>
    <property type="project" value="InterPro"/>
</dbReference>